<proteinExistence type="predicted"/>
<dbReference type="InterPro" id="IPR029052">
    <property type="entry name" value="Metallo-depent_PP-like"/>
</dbReference>
<reference evidence="3 4" key="1">
    <citation type="submission" date="2024-09" db="EMBL/GenBank/DDBJ databases">
        <authorList>
            <person name="Sun Q."/>
            <person name="Mori K."/>
        </authorList>
    </citation>
    <scope>NUCLEOTIDE SEQUENCE [LARGE SCALE GENOMIC DNA]</scope>
    <source>
        <strain evidence="3 4">NCAIM B.02415</strain>
    </source>
</reference>
<evidence type="ECO:0000259" key="2">
    <source>
        <dbReference type="Pfam" id="PF00149"/>
    </source>
</evidence>
<organism evidence="3 4">
    <name type="scientific">Mucilaginibacter angelicae</name>
    <dbReference type="NCBI Taxonomy" id="869718"/>
    <lineage>
        <taxon>Bacteria</taxon>
        <taxon>Pseudomonadati</taxon>
        <taxon>Bacteroidota</taxon>
        <taxon>Sphingobacteriia</taxon>
        <taxon>Sphingobacteriales</taxon>
        <taxon>Sphingobacteriaceae</taxon>
        <taxon>Mucilaginibacter</taxon>
    </lineage>
</organism>
<dbReference type="SUPFAM" id="SSF56300">
    <property type="entry name" value="Metallo-dependent phosphatases"/>
    <property type="match status" value="1"/>
</dbReference>
<comment type="caution">
    <text evidence="3">The sequence shown here is derived from an EMBL/GenBank/DDBJ whole genome shotgun (WGS) entry which is preliminary data.</text>
</comment>
<dbReference type="GO" id="GO:0016787">
    <property type="term" value="F:hydrolase activity"/>
    <property type="evidence" value="ECO:0007669"/>
    <property type="project" value="UniProtKB-KW"/>
</dbReference>
<keyword evidence="1" id="KW-0732">Signal</keyword>
<dbReference type="EMBL" id="JBHLTS010000021">
    <property type="protein sequence ID" value="MFC0514938.1"/>
    <property type="molecule type" value="Genomic_DNA"/>
</dbReference>
<accession>A0ABV6L630</accession>
<evidence type="ECO:0000256" key="1">
    <source>
        <dbReference type="SAM" id="SignalP"/>
    </source>
</evidence>
<protein>
    <submittedName>
        <fullName evidence="3">Metallophosphoesterase family protein</fullName>
        <ecNumber evidence="3">3.1.-.-</ecNumber>
    </submittedName>
</protein>
<dbReference type="Proteomes" id="UP001589828">
    <property type="component" value="Unassembled WGS sequence"/>
</dbReference>
<evidence type="ECO:0000313" key="3">
    <source>
        <dbReference type="EMBL" id="MFC0514938.1"/>
    </source>
</evidence>
<dbReference type="RefSeq" id="WP_377022781.1">
    <property type="nucleotide sequence ID" value="NZ_JBHLTS010000021.1"/>
</dbReference>
<name>A0ABV6L630_9SPHI</name>
<dbReference type="CDD" id="cd00838">
    <property type="entry name" value="MPP_superfamily"/>
    <property type="match status" value="1"/>
</dbReference>
<sequence length="403" mass="45177">MNKSFFIGSKKTTTIIKKLNTSQLLLLAFFSFSYHSTFAQTKSAVINMVFTSDAHYGINRAKFRGDTNVTGHKVNAAMINQINTLPGLKLPNDGGINAARNVGGIDFLVEGGDITNRMEPPVQSSALSWDQFKADYMQALKLKGHNGMPVKLLMVPGNHDISNAIGFYKPMIPMKDPSAMVNIYNLMLHPQKPLTNQTYDYHQDKINYSMNIKGIHLQFITLWPDSAERIWMAKDLDTVAAKTPVIIFTHDQPTSESKHFTNPVPPYRITATLKFENLTEERYKDSLGIAGGTSTDLEQRGWAAFLKAHANIKAYFHGNSNWNEFYNYQGPDHDVNLPIFRVDSPMKGKYSAKDETKLSFLLISIDTDKQTLTARECLWNTEPLNTGQKPIFGSAATISLKVN</sequence>
<feature type="signal peptide" evidence="1">
    <location>
        <begin position="1"/>
        <end position="39"/>
    </location>
</feature>
<feature type="chain" id="PRO_5045455235" evidence="1">
    <location>
        <begin position="40"/>
        <end position="403"/>
    </location>
</feature>
<gene>
    <name evidence="3" type="ORF">ACFFGT_12040</name>
</gene>
<feature type="domain" description="Calcineurin-like phosphoesterase" evidence="2">
    <location>
        <begin position="99"/>
        <end position="263"/>
    </location>
</feature>
<keyword evidence="4" id="KW-1185">Reference proteome</keyword>
<keyword evidence="3" id="KW-0378">Hydrolase</keyword>
<dbReference type="Gene3D" id="3.60.21.10">
    <property type="match status" value="1"/>
</dbReference>
<dbReference type="EC" id="3.1.-.-" evidence="3"/>
<evidence type="ECO:0000313" key="4">
    <source>
        <dbReference type="Proteomes" id="UP001589828"/>
    </source>
</evidence>
<dbReference type="Pfam" id="PF00149">
    <property type="entry name" value="Metallophos"/>
    <property type="match status" value="1"/>
</dbReference>
<dbReference type="InterPro" id="IPR004843">
    <property type="entry name" value="Calcineurin-like_PHP"/>
</dbReference>